<sequence>MGLCHYLSQQLMLYLDSSPHKHYSSDFGLATKLGTLKETAHLSRGRYVMDAERSSLDPKTTYMYLRLQYAWNNLTSEHRSWGVYRELEVLVMFWNLQQPLPLRSKLQTLTQPNPTKHLLCVASSYTARILPSFLS</sequence>
<dbReference type="EMBL" id="JAYMYS010000005">
    <property type="protein sequence ID" value="KAK7393594.1"/>
    <property type="molecule type" value="Genomic_DNA"/>
</dbReference>
<name>A0AAN9XIQ7_PSOTE</name>
<evidence type="ECO:0000313" key="2">
    <source>
        <dbReference type="Proteomes" id="UP001386955"/>
    </source>
</evidence>
<organism evidence="1 2">
    <name type="scientific">Psophocarpus tetragonolobus</name>
    <name type="common">Winged bean</name>
    <name type="synonym">Dolichos tetragonolobus</name>
    <dbReference type="NCBI Taxonomy" id="3891"/>
    <lineage>
        <taxon>Eukaryota</taxon>
        <taxon>Viridiplantae</taxon>
        <taxon>Streptophyta</taxon>
        <taxon>Embryophyta</taxon>
        <taxon>Tracheophyta</taxon>
        <taxon>Spermatophyta</taxon>
        <taxon>Magnoliopsida</taxon>
        <taxon>eudicotyledons</taxon>
        <taxon>Gunneridae</taxon>
        <taxon>Pentapetalae</taxon>
        <taxon>rosids</taxon>
        <taxon>fabids</taxon>
        <taxon>Fabales</taxon>
        <taxon>Fabaceae</taxon>
        <taxon>Papilionoideae</taxon>
        <taxon>50 kb inversion clade</taxon>
        <taxon>NPAAA clade</taxon>
        <taxon>indigoferoid/millettioid clade</taxon>
        <taxon>Phaseoleae</taxon>
        <taxon>Psophocarpus</taxon>
    </lineage>
</organism>
<protein>
    <submittedName>
        <fullName evidence="1">Uncharacterized protein</fullName>
    </submittedName>
</protein>
<evidence type="ECO:0000313" key="1">
    <source>
        <dbReference type="EMBL" id="KAK7393594.1"/>
    </source>
</evidence>
<proteinExistence type="predicted"/>
<gene>
    <name evidence="1" type="ORF">VNO78_22152</name>
</gene>
<dbReference type="AlphaFoldDB" id="A0AAN9XIQ7"/>
<accession>A0AAN9XIQ7</accession>
<keyword evidence="2" id="KW-1185">Reference proteome</keyword>
<comment type="caution">
    <text evidence="1">The sequence shown here is derived from an EMBL/GenBank/DDBJ whole genome shotgun (WGS) entry which is preliminary data.</text>
</comment>
<reference evidence="1 2" key="1">
    <citation type="submission" date="2024-01" db="EMBL/GenBank/DDBJ databases">
        <title>The genomes of 5 underutilized Papilionoideae crops provide insights into root nodulation and disease resistanc.</title>
        <authorList>
            <person name="Jiang F."/>
        </authorList>
    </citation>
    <scope>NUCLEOTIDE SEQUENCE [LARGE SCALE GENOMIC DNA]</scope>
    <source>
        <strain evidence="1">DUOXIRENSHENG_FW03</strain>
        <tissue evidence="1">Leaves</tissue>
    </source>
</reference>
<dbReference type="Proteomes" id="UP001386955">
    <property type="component" value="Unassembled WGS sequence"/>
</dbReference>